<reference evidence="1" key="1">
    <citation type="journal article" date="2021" name="Environ. Microbiol.">
        <title>Gene family expansions and transcriptome signatures uncover fungal adaptations to wood decay.</title>
        <authorList>
            <person name="Hage H."/>
            <person name="Miyauchi S."/>
            <person name="Viragh M."/>
            <person name="Drula E."/>
            <person name="Min B."/>
            <person name="Chaduli D."/>
            <person name="Navarro D."/>
            <person name="Favel A."/>
            <person name="Norest M."/>
            <person name="Lesage-Meessen L."/>
            <person name="Balint B."/>
            <person name="Merenyi Z."/>
            <person name="de Eugenio L."/>
            <person name="Morin E."/>
            <person name="Martinez A.T."/>
            <person name="Baldrian P."/>
            <person name="Stursova M."/>
            <person name="Martinez M.J."/>
            <person name="Novotny C."/>
            <person name="Magnuson J.K."/>
            <person name="Spatafora J.W."/>
            <person name="Maurice S."/>
            <person name="Pangilinan J."/>
            <person name="Andreopoulos W."/>
            <person name="LaButti K."/>
            <person name="Hundley H."/>
            <person name="Na H."/>
            <person name="Kuo A."/>
            <person name="Barry K."/>
            <person name="Lipzen A."/>
            <person name="Henrissat B."/>
            <person name="Riley R."/>
            <person name="Ahrendt S."/>
            <person name="Nagy L.G."/>
            <person name="Grigoriev I.V."/>
            <person name="Martin F."/>
            <person name="Rosso M.N."/>
        </authorList>
    </citation>
    <scope>NUCLEOTIDE SEQUENCE</scope>
    <source>
        <strain evidence="1">CBS 384.51</strain>
    </source>
</reference>
<keyword evidence="2" id="KW-1185">Reference proteome</keyword>
<protein>
    <submittedName>
        <fullName evidence="1">Uncharacterized protein</fullName>
    </submittedName>
</protein>
<name>A0ACB8TXW9_9APHY</name>
<comment type="caution">
    <text evidence="1">The sequence shown here is derived from an EMBL/GenBank/DDBJ whole genome shotgun (WGS) entry which is preliminary data.</text>
</comment>
<gene>
    <name evidence="1" type="ORF">BDY19DRAFT_995582</name>
</gene>
<proteinExistence type="predicted"/>
<dbReference type="EMBL" id="MU274921">
    <property type="protein sequence ID" value="KAI0086840.1"/>
    <property type="molecule type" value="Genomic_DNA"/>
</dbReference>
<accession>A0ACB8TXW9</accession>
<evidence type="ECO:0000313" key="2">
    <source>
        <dbReference type="Proteomes" id="UP001055072"/>
    </source>
</evidence>
<sequence length="363" mass="40892">MANLVALPYDVLLLIVAKVLPLYESNSPITHFNQPRLKFLWPLSLTCHLLHSVCSNWLFSSYRLLFRVSALRAKYNPPPTLDDDNGQACLTLTEWEEAAMLTRVAHFASKARFARELCIEDYGQSEDLPAFPPSFQVHLAELLKGLGGRLQTVYFKGDGFPGRLHSTLWATLRKLAIRTMSLEGVLPPLGGAERMDCVETLHLEWCEDNAAFLQLCNPTELELRYTYPHSNPTEDPPLLKLDFDSLQRATITYLLSNEQITRGGVLFDMSKIPLDASFEIVFKVPCHFKFQLPVVLQNTQLMVAKAFTEDPGCYNLFLSPGCDIVVVRGDANTREKLEMGFQALCWASESSPATVEDTPKYEV</sequence>
<organism evidence="1 2">
    <name type="scientific">Irpex rosettiformis</name>
    <dbReference type="NCBI Taxonomy" id="378272"/>
    <lineage>
        <taxon>Eukaryota</taxon>
        <taxon>Fungi</taxon>
        <taxon>Dikarya</taxon>
        <taxon>Basidiomycota</taxon>
        <taxon>Agaricomycotina</taxon>
        <taxon>Agaricomycetes</taxon>
        <taxon>Polyporales</taxon>
        <taxon>Irpicaceae</taxon>
        <taxon>Irpex</taxon>
    </lineage>
</organism>
<dbReference type="Proteomes" id="UP001055072">
    <property type="component" value="Unassembled WGS sequence"/>
</dbReference>
<evidence type="ECO:0000313" key="1">
    <source>
        <dbReference type="EMBL" id="KAI0086840.1"/>
    </source>
</evidence>